<comment type="function">
    <text evidence="7">Functions as a peptidoglycan terminase that cleaves nascent peptidoglycan strands endolytically to terminate their elongation.</text>
</comment>
<evidence type="ECO:0000256" key="1">
    <source>
        <dbReference type="ARBA" id="ARBA00022475"/>
    </source>
</evidence>
<evidence type="ECO:0000256" key="5">
    <source>
        <dbReference type="ARBA" id="ARBA00023239"/>
    </source>
</evidence>
<dbReference type="Pfam" id="PF02618">
    <property type="entry name" value="YceG"/>
    <property type="match status" value="1"/>
</dbReference>
<keyword evidence="9" id="KW-1185">Reference proteome</keyword>
<dbReference type="EC" id="4.2.2.29" evidence="7"/>
<dbReference type="AlphaFoldDB" id="A0A6N7W6R7"/>
<comment type="catalytic activity">
    <reaction evidence="7">
        <text>a peptidoglycan chain = a peptidoglycan chain with N-acetyl-1,6-anhydromuramyl-[peptide] at the reducing end + a peptidoglycan chain with N-acetylglucosamine at the non-reducing end.</text>
        <dbReference type="EC" id="4.2.2.29"/>
    </reaction>
</comment>
<comment type="similarity">
    <text evidence="7">Belongs to the transglycosylase MltG family.</text>
</comment>
<sequence>MVGNQLGWFSAGQSQSEEGADYPGPGSGEATITIESGDYGTLIGQKLYEADVVKSIEAFTRAFDANPAAASIRPGTYTLKLQMSAAQAVEALLDDANRTDNAVMVIPGETYNQVRDSMLAMDKFSAEDVKKAFDDPAALGLPDVANNNLEGWLFPGAYEITPESTPQSILTEMVSATVDFLEEQEVPESDWMRVLTEASIVEREVVYTDEMPKVARVIENRIADTTEVHGVLGMDSTVLYGVGKVGGIPTQADIEDDNPYNTRLNKGLPPGPIANPSQDAILAVLNPAEGDWLYFVTVNLDTGETLFTNNFEEHTANIKKFQQWCSDNPGRCN</sequence>
<dbReference type="HAMAP" id="MF_02065">
    <property type="entry name" value="MltG"/>
    <property type="match status" value="1"/>
</dbReference>
<keyword evidence="3 7" id="KW-1133">Transmembrane helix</keyword>
<dbReference type="PANTHER" id="PTHR30518:SF2">
    <property type="entry name" value="ENDOLYTIC MUREIN TRANSGLYCOSYLASE"/>
    <property type="match status" value="1"/>
</dbReference>
<evidence type="ECO:0000256" key="2">
    <source>
        <dbReference type="ARBA" id="ARBA00022692"/>
    </source>
</evidence>
<evidence type="ECO:0000256" key="4">
    <source>
        <dbReference type="ARBA" id="ARBA00023136"/>
    </source>
</evidence>
<evidence type="ECO:0000256" key="6">
    <source>
        <dbReference type="ARBA" id="ARBA00023316"/>
    </source>
</evidence>
<dbReference type="InterPro" id="IPR003770">
    <property type="entry name" value="MLTG-like"/>
</dbReference>
<comment type="caution">
    <text evidence="8">The sequence shown here is derived from an EMBL/GenBank/DDBJ whole genome shotgun (WGS) entry which is preliminary data.</text>
</comment>
<gene>
    <name evidence="7 8" type="primary">mltG</name>
    <name evidence="8" type="ORF">FYJ24_03935</name>
</gene>
<evidence type="ECO:0000313" key="8">
    <source>
        <dbReference type="EMBL" id="MSS83926.1"/>
    </source>
</evidence>
<dbReference type="CDD" id="cd08010">
    <property type="entry name" value="MltG_like"/>
    <property type="match status" value="1"/>
</dbReference>
<evidence type="ECO:0000256" key="7">
    <source>
        <dbReference type="HAMAP-Rule" id="MF_02065"/>
    </source>
</evidence>
<dbReference type="Proteomes" id="UP000470875">
    <property type="component" value="Unassembled WGS sequence"/>
</dbReference>
<accession>A0A6N7W6R7</accession>
<keyword evidence="2 7" id="KW-0812">Transmembrane</keyword>
<keyword evidence="6 7" id="KW-0961">Cell wall biogenesis/degradation</keyword>
<dbReference type="NCBIfam" id="TIGR00247">
    <property type="entry name" value="endolytic transglycosylase MltG"/>
    <property type="match status" value="1"/>
</dbReference>
<dbReference type="GO" id="GO:0009252">
    <property type="term" value="P:peptidoglycan biosynthetic process"/>
    <property type="evidence" value="ECO:0007669"/>
    <property type="project" value="UniProtKB-UniRule"/>
</dbReference>
<feature type="site" description="Important for catalytic activity" evidence="7">
    <location>
        <position position="204"/>
    </location>
</feature>
<dbReference type="EMBL" id="VULO01000004">
    <property type="protein sequence ID" value="MSS83926.1"/>
    <property type="molecule type" value="Genomic_DNA"/>
</dbReference>
<keyword evidence="4 7" id="KW-0472">Membrane</keyword>
<organism evidence="8 9">
    <name type="scientific">Scrofimicrobium canadense</name>
    <dbReference type="NCBI Taxonomy" id="2652290"/>
    <lineage>
        <taxon>Bacteria</taxon>
        <taxon>Bacillati</taxon>
        <taxon>Actinomycetota</taxon>
        <taxon>Actinomycetes</taxon>
        <taxon>Actinomycetales</taxon>
        <taxon>Actinomycetaceae</taxon>
        <taxon>Scrofimicrobium</taxon>
    </lineage>
</organism>
<keyword evidence="1 7" id="KW-1003">Cell membrane</keyword>
<evidence type="ECO:0000313" key="9">
    <source>
        <dbReference type="Proteomes" id="UP000470875"/>
    </source>
</evidence>
<evidence type="ECO:0000256" key="3">
    <source>
        <dbReference type="ARBA" id="ARBA00022989"/>
    </source>
</evidence>
<dbReference type="GO" id="GO:0005886">
    <property type="term" value="C:plasma membrane"/>
    <property type="evidence" value="ECO:0007669"/>
    <property type="project" value="UniProtKB-UniRule"/>
</dbReference>
<dbReference type="GO" id="GO:0008932">
    <property type="term" value="F:lytic endotransglycosylase activity"/>
    <property type="evidence" value="ECO:0007669"/>
    <property type="project" value="UniProtKB-UniRule"/>
</dbReference>
<name>A0A6N7W6R7_9ACTO</name>
<keyword evidence="5 7" id="KW-0456">Lyase</keyword>
<reference evidence="8 9" key="1">
    <citation type="submission" date="2019-08" db="EMBL/GenBank/DDBJ databases">
        <title>In-depth cultivation of the pig gut microbiome towards novel bacterial diversity and tailored functional studies.</title>
        <authorList>
            <person name="Wylensek D."/>
            <person name="Hitch T.C.A."/>
            <person name="Clavel T."/>
        </authorList>
    </citation>
    <scope>NUCLEOTIDE SEQUENCE [LARGE SCALE GENOMIC DNA]</scope>
    <source>
        <strain evidence="8 9">WB03_NA08</strain>
    </source>
</reference>
<dbReference type="Gene3D" id="3.30.1490.480">
    <property type="entry name" value="Endolytic murein transglycosylase"/>
    <property type="match status" value="1"/>
</dbReference>
<protein>
    <recommendedName>
        <fullName evidence="7">Endolytic murein transglycosylase</fullName>
        <ecNumber evidence="7">4.2.2.29</ecNumber>
    </recommendedName>
    <alternativeName>
        <fullName evidence="7">Peptidoglycan lytic transglycosylase</fullName>
    </alternativeName>
    <alternativeName>
        <fullName evidence="7">Peptidoglycan polymerization terminase</fullName>
    </alternativeName>
</protein>
<dbReference type="GO" id="GO:0071555">
    <property type="term" value="P:cell wall organization"/>
    <property type="evidence" value="ECO:0007669"/>
    <property type="project" value="UniProtKB-KW"/>
</dbReference>
<dbReference type="PANTHER" id="PTHR30518">
    <property type="entry name" value="ENDOLYTIC MUREIN TRANSGLYCOSYLASE"/>
    <property type="match status" value="1"/>
</dbReference>
<proteinExistence type="inferred from homology"/>